<dbReference type="InterPro" id="IPR036108">
    <property type="entry name" value="4pyrrol_syn_uPrphyn_synt_sf"/>
</dbReference>
<dbReference type="EMBL" id="LUTU01000005">
    <property type="protein sequence ID" value="OAJ68474.1"/>
    <property type="molecule type" value="Genomic_DNA"/>
</dbReference>
<dbReference type="GO" id="GO:0032259">
    <property type="term" value="P:methylation"/>
    <property type="evidence" value="ECO:0007669"/>
    <property type="project" value="UniProtKB-KW"/>
</dbReference>
<evidence type="ECO:0000313" key="3">
    <source>
        <dbReference type="Proteomes" id="UP000077786"/>
    </source>
</evidence>
<dbReference type="RefSeq" id="WP_064273995.1">
    <property type="nucleotide sequence ID" value="NZ_LUTU01000005.1"/>
</dbReference>
<name>A0A1B6VMP0_9PROT</name>
<dbReference type="GO" id="GO:0004852">
    <property type="term" value="F:uroporphyrinogen-III synthase activity"/>
    <property type="evidence" value="ECO:0007669"/>
    <property type="project" value="InterPro"/>
</dbReference>
<reference evidence="2 3" key="1">
    <citation type="submission" date="2016-03" db="EMBL/GenBank/DDBJ databases">
        <title>Draft genome sequence of Gluconobacter cerinus strain CECT 9110.</title>
        <authorList>
            <person name="Sainz F."/>
            <person name="Mas A."/>
            <person name="Torija M.J."/>
        </authorList>
    </citation>
    <scope>NUCLEOTIDE SEQUENCE [LARGE SCALE GENOMIC DNA]</scope>
    <source>
        <strain evidence="2 3">CECT 9110</strain>
    </source>
</reference>
<keyword evidence="2" id="KW-0489">Methyltransferase</keyword>
<dbReference type="PATRIC" id="fig|38307.3.peg.1217"/>
<accession>A0A1B6VMP0</accession>
<dbReference type="OrthoDB" id="7163809at2"/>
<organism evidence="2 3">
    <name type="scientific">Gluconobacter cerinus</name>
    <dbReference type="NCBI Taxonomy" id="38307"/>
    <lineage>
        <taxon>Bacteria</taxon>
        <taxon>Pseudomonadati</taxon>
        <taxon>Pseudomonadota</taxon>
        <taxon>Alphaproteobacteria</taxon>
        <taxon>Acetobacterales</taxon>
        <taxon>Acetobacteraceae</taxon>
        <taxon>Gluconobacter</taxon>
    </lineage>
</organism>
<proteinExistence type="predicted"/>
<dbReference type="Proteomes" id="UP000077786">
    <property type="component" value="Unassembled WGS sequence"/>
</dbReference>
<evidence type="ECO:0000313" key="2">
    <source>
        <dbReference type="EMBL" id="OAJ68474.1"/>
    </source>
</evidence>
<dbReference type="Pfam" id="PF02602">
    <property type="entry name" value="HEM4"/>
    <property type="match status" value="1"/>
</dbReference>
<protein>
    <submittedName>
        <fullName evidence="2">Uroporphyrinogen III methyltransferase</fullName>
    </submittedName>
</protein>
<sequence>MARRAVLVTRPEPGLASTSEALQRQGWEAIACPMLEIQTYEPIAVTDCAAVALTSANALAALKDWPRGRLMVTVGAKTAEHARAMGFSNVHAADGDAEALLGFCRRHNLTGQSLMLACGKGYGIELAAALGAQRIDAYAVTKRKTLTDAARDALLSDRVEGVVLYSGKTAEAFMEALGAPERNALSGVRALCLSEAIATRLTEKDWRAVEWPDPLERLGPFVT</sequence>
<dbReference type="GO" id="GO:0008168">
    <property type="term" value="F:methyltransferase activity"/>
    <property type="evidence" value="ECO:0007669"/>
    <property type="project" value="UniProtKB-KW"/>
</dbReference>
<comment type="caution">
    <text evidence="2">The sequence shown here is derived from an EMBL/GenBank/DDBJ whole genome shotgun (WGS) entry which is preliminary data.</text>
</comment>
<dbReference type="SUPFAM" id="SSF69618">
    <property type="entry name" value="HemD-like"/>
    <property type="match status" value="1"/>
</dbReference>
<gene>
    <name evidence="2" type="ORF">A0123_01180</name>
</gene>
<dbReference type="CDD" id="cd06578">
    <property type="entry name" value="HemD"/>
    <property type="match status" value="1"/>
</dbReference>
<evidence type="ECO:0000259" key="1">
    <source>
        <dbReference type="Pfam" id="PF02602"/>
    </source>
</evidence>
<dbReference type="Gene3D" id="3.40.50.10090">
    <property type="match status" value="2"/>
</dbReference>
<dbReference type="GO" id="GO:0033014">
    <property type="term" value="P:tetrapyrrole biosynthetic process"/>
    <property type="evidence" value="ECO:0007669"/>
    <property type="project" value="InterPro"/>
</dbReference>
<keyword evidence="2" id="KW-0808">Transferase</keyword>
<dbReference type="AlphaFoldDB" id="A0A1B6VMP0"/>
<feature type="domain" description="Tetrapyrrole biosynthesis uroporphyrinogen III synthase" evidence="1">
    <location>
        <begin position="18"/>
        <end position="208"/>
    </location>
</feature>
<dbReference type="InterPro" id="IPR003754">
    <property type="entry name" value="4pyrrol_synth_uPrphyn_synth"/>
</dbReference>